<accession>A0A1U7CT03</accession>
<dbReference type="AlphaFoldDB" id="A0A1U7CT03"/>
<dbReference type="KEGG" id="pbor:BSF38_03561"/>
<reference evidence="8" key="1">
    <citation type="submission" date="2016-12" db="EMBL/GenBank/DDBJ databases">
        <title>Comparative genomics of four Isosphaeraceae planctomycetes: a common pool of plasmids and glycoside hydrolase genes.</title>
        <authorList>
            <person name="Ivanova A."/>
        </authorList>
    </citation>
    <scope>NUCLEOTIDE SEQUENCE [LARGE SCALE GENOMIC DNA]</scope>
    <source>
        <strain evidence="8">PX4</strain>
    </source>
</reference>
<dbReference type="Proteomes" id="UP000186309">
    <property type="component" value="Chromosome"/>
</dbReference>
<evidence type="ECO:0000256" key="3">
    <source>
        <dbReference type="ARBA" id="ARBA00022722"/>
    </source>
</evidence>
<keyword evidence="6" id="KW-0460">Magnesium</keyword>
<dbReference type="GO" id="GO:0016891">
    <property type="term" value="F:RNA endonuclease activity producing 5'-phosphomonoesters, hydrolytic mechanism"/>
    <property type="evidence" value="ECO:0007669"/>
    <property type="project" value="TreeGrafter"/>
</dbReference>
<comment type="catalytic activity">
    <reaction evidence="6">
        <text>Endonucleolytic cleavage at apurinic or apyrimidinic sites to products with a 5'-phosphate.</text>
        <dbReference type="EC" id="3.1.21.7"/>
    </reaction>
</comment>
<feature type="binding site" evidence="6">
    <location>
        <position position="43"/>
    </location>
    <ligand>
        <name>Mg(2+)</name>
        <dbReference type="ChEBI" id="CHEBI:18420"/>
    </ligand>
</feature>
<dbReference type="HAMAP" id="MF_00801">
    <property type="entry name" value="Endonuclease_5"/>
    <property type="match status" value="1"/>
</dbReference>
<dbReference type="EMBL" id="CP019082">
    <property type="protein sequence ID" value="APW62029.1"/>
    <property type="molecule type" value="Genomic_DNA"/>
</dbReference>
<dbReference type="EC" id="3.1.21.7" evidence="6"/>
<feature type="binding site" evidence="6">
    <location>
        <position position="111"/>
    </location>
    <ligand>
        <name>Mg(2+)</name>
        <dbReference type="ChEBI" id="CHEBI:18420"/>
    </ligand>
</feature>
<keyword evidence="4 6" id="KW-0255">Endonuclease</keyword>
<dbReference type="Gene3D" id="3.30.2170.10">
    <property type="entry name" value="archaeoglobus fulgidus dsm 4304 superfamily"/>
    <property type="match status" value="1"/>
</dbReference>
<evidence type="ECO:0000256" key="1">
    <source>
        <dbReference type="ARBA" id="ARBA00004496"/>
    </source>
</evidence>
<name>A0A1U7CT03_9BACT</name>
<dbReference type="GO" id="GO:0003727">
    <property type="term" value="F:single-stranded RNA binding"/>
    <property type="evidence" value="ECO:0007669"/>
    <property type="project" value="TreeGrafter"/>
</dbReference>
<evidence type="ECO:0000256" key="5">
    <source>
        <dbReference type="ARBA" id="ARBA00022801"/>
    </source>
</evidence>
<gene>
    <name evidence="6 7" type="primary">nfi</name>
    <name evidence="7" type="ORF">BSF38_03561</name>
</gene>
<comment type="cofactor">
    <cofactor evidence="6">
        <name>Mg(2+)</name>
        <dbReference type="ChEBI" id="CHEBI:18420"/>
    </cofactor>
</comment>
<evidence type="ECO:0000313" key="7">
    <source>
        <dbReference type="EMBL" id="APW62029.1"/>
    </source>
</evidence>
<dbReference type="InterPro" id="IPR007581">
    <property type="entry name" value="Endonuclease-V"/>
</dbReference>
<comment type="function">
    <text evidence="6">DNA repair enzyme involved in the repair of deaminated bases. Selectively cleaves double-stranded DNA at the second phosphodiester bond 3' to a deoxyinosine leaving behind the intact lesion on the nicked DNA.</text>
</comment>
<evidence type="ECO:0000313" key="8">
    <source>
        <dbReference type="Proteomes" id="UP000186309"/>
    </source>
</evidence>
<feature type="site" description="Interaction with target DNA" evidence="6">
    <location>
        <position position="81"/>
    </location>
</feature>
<keyword evidence="5 6" id="KW-0378">Hydrolase</keyword>
<keyword evidence="3 6" id="KW-0540">Nuclease</keyword>
<keyword evidence="6" id="KW-0227">DNA damage</keyword>
<keyword evidence="6" id="KW-0234">DNA repair</keyword>
<comment type="similarity">
    <text evidence="6">Belongs to the endonuclease V family.</text>
</comment>
<dbReference type="NCBIfam" id="NF008629">
    <property type="entry name" value="PRK11617.1"/>
    <property type="match status" value="1"/>
</dbReference>
<dbReference type="PANTHER" id="PTHR28511:SF1">
    <property type="entry name" value="ENDONUCLEASE V"/>
    <property type="match status" value="1"/>
</dbReference>
<organism evidence="7 8">
    <name type="scientific">Paludisphaera borealis</name>
    <dbReference type="NCBI Taxonomy" id="1387353"/>
    <lineage>
        <taxon>Bacteria</taxon>
        <taxon>Pseudomonadati</taxon>
        <taxon>Planctomycetota</taxon>
        <taxon>Planctomycetia</taxon>
        <taxon>Isosphaerales</taxon>
        <taxon>Isosphaeraceae</taxon>
        <taxon>Paludisphaera</taxon>
    </lineage>
</organism>
<dbReference type="PANTHER" id="PTHR28511">
    <property type="entry name" value="ENDONUCLEASE V"/>
    <property type="match status" value="1"/>
</dbReference>
<dbReference type="GO" id="GO:0000287">
    <property type="term" value="F:magnesium ion binding"/>
    <property type="evidence" value="ECO:0007669"/>
    <property type="project" value="UniProtKB-UniRule"/>
</dbReference>
<dbReference type="GO" id="GO:0043737">
    <property type="term" value="F:deoxyribonuclease V activity"/>
    <property type="evidence" value="ECO:0007669"/>
    <property type="project" value="UniProtKB-UniRule"/>
</dbReference>
<dbReference type="CDD" id="cd06559">
    <property type="entry name" value="Endonuclease_V"/>
    <property type="match status" value="1"/>
</dbReference>
<comment type="subcellular location">
    <subcellularLocation>
        <location evidence="1 6">Cytoplasm</location>
    </subcellularLocation>
</comment>
<keyword evidence="8" id="KW-1185">Reference proteome</keyword>
<dbReference type="GO" id="GO:0006281">
    <property type="term" value="P:DNA repair"/>
    <property type="evidence" value="ECO:0007669"/>
    <property type="project" value="UniProtKB-UniRule"/>
</dbReference>
<dbReference type="GO" id="GO:0005737">
    <property type="term" value="C:cytoplasm"/>
    <property type="evidence" value="ECO:0007669"/>
    <property type="project" value="UniProtKB-SubCell"/>
</dbReference>
<dbReference type="OrthoDB" id="9790916at2"/>
<evidence type="ECO:0000256" key="2">
    <source>
        <dbReference type="ARBA" id="ARBA00022490"/>
    </source>
</evidence>
<keyword evidence="6" id="KW-0479">Metal-binding</keyword>
<sequence>MEFAPLHSWDVDPAEARAIQKSLAANVDVSPPLGPWETIAAADVSYNKYSDWLYAAVIVVRAGTFELVERVGVVGKATFPYIPGLLSFREAPVVLEAFRKLQARPDVVLCDGQGTAHPRRLGLACHLGLWLELPTIGCAKSLLCGKYDEPGPDRGDRSPLVHRGEVVGSVVRTRSRVSPVYVSPGHRCDLESAVAVTLATSLKYRLPVPARLAHEYVNAIRRAADEDRTLPL</sequence>
<dbReference type="Pfam" id="PF04493">
    <property type="entry name" value="Endonuclease_5"/>
    <property type="match status" value="1"/>
</dbReference>
<proteinExistence type="inferred from homology"/>
<evidence type="ECO:0000256" key="6">
    <source>
        <dbReference type="HAMAP-Rule" id="MF_00801"/>
    </source>
</evidence>
<keyword evidence="2 6" id="KW-0963">Cytoplasm</keyword>
<dbReference type="RefSeq" id="WP_076347811.1">
    <property type="nucleotide sequence ID" value="NZ_CP019082.1"/>
</dbReference>
<protein>
    <recommendedName>
        <fullName evidence="6">Endonuclease V</fullName>
        <ecNumber evidence="6">3.1.21.7</ecNumber>
    </recommendedName>
    <alternativeName>
        <fullName evidence="6">Deoxyinosine 3'endonuclease</fullName>
    </alternativeName>
    <alternativeName>
        <fullName evidence="6">Deoxyribonuclease V</fullName>
        <shortName evidence="6">DNase V</shortName>
    </alternativeName>
</protein>
<evidence type="ECO:0000256" key="4">
    <source>
        <dbReference type="ARBA" id="ARBA00022759"/>
    </source>
</evidence>